<organism evidence="1 2">
    <name type="scientific">Mycena citricolor</name>
    <dbReference type="NCBI Taxonomy" id="2018698"/>
    <lineage>
        <taxon>Eukaryota</taxon>
        <taxon>Fungi</taxon>
        <taxon>Dikarya</taxon>
        <taxon>Basidiomycota</taxon>
        <taxon>Agaricomycotina</taxon>
        <taxon>Agaricomycetes</taxon>
        <taxon>Agaricomycetidae</taxon>
        <taxon>Agaricales</taxon>
        <taxon>Marasmiineae</taxon>
        <taxon>Mycenaceae</taxon>
        <taxon>Mycena</taxon>
    </lineage>
</organism>
<accession>A0AAD2HMD5</accession>
<sequence length="133" mass="15099">TLQLMERHTGTNLDSVIPTELERRFAAATAGFIRKYPENCLADRNGLCSVLDSAVDDGLFKNGFITDVDALRVVDTALSETEDQQKSHRDRAHTLRKRMQDRLRSAHIPAEPDPLVSEEAWEEHRKGCHFPLM</sequence>
<keyword evidence="2" id="KW-1185">Reference proteome</keyword>
<dbReference type="Proteomes" id="UP001295794">
    <property type="component" value="Unassembled WGS sequence"/>
</dbReference>
<dbReference type="AlphaFoldDB" id="A0AAD2HMD5"/>
<dbReference type="EMBL" id="CAVNYO010000423">
    <property type="protein sequence ID" value="CAK5278557.1"/>
    <property type="molecule type" value="Genomic_DNA"/>
</dbReference>
<proteinExistence type="predicted"/>
<gene>
    <name evidence="1" type="ORF">MYCIT1_LOCUS27969</name>
</gene>
<evidence type="ECO:0000313" key="2">
    <source>
        <dbReference type="Proteomes" id="UP001295794"/>
    </source>
</evidence>
<evidence type="ECO:0000313" key="1">
    <source>
        <dbReference type="EMBL" id="CAK5278557.1"/>
    </source>
</evidence>
<reference evidence="1" key="1">
    <citation type="submission" date="2023-11" db="EMBL/GenBank/DDBJ databases">
        <authorList>
            <person name="De Vega J J."/>
            <person name="De Vega J J."/>
        </authorList>
    </citation>
    <scope>NUCLEOTIDE SEQUENCE</scope>
</reference>
<name>A0AAD2HMD5_9AGAR</name>
<protein>
    <submittedName>
        <fullName evidence="1">Uncharacterized protein</fullName>
    </submittedName>
</protein>
<feature type="non-terminal residue" evidence="1">
    <location>
        <position position="1"/>
    </location>
</feature>
<comment type="caution">
    <text evidence="1">The sequence shown here is derived from an EMBL/GenBank/DDBJ whole genome shotgun (WGS) entry which is preliminary data.</text>
</comment>